<dbReference type="SUPFAM" id="SSF56219">
    <property type="entry name" value="DNase I-like"/>
    <property type="match status" value="1"/>
</dbReference>
<dbReference type="Pfam" id="PF04059">
    <property type="entry name" value="RRM_2"/>
    <property type="match status" value="1"/>
</dbReference>
<dbReference type="Gene3D" id="3.30.70.330">
    <property type="match status" value="1"/>
</dbReference>
<accession>A0A1Q9CV51</accession>
<dbReference type="InterPro" id="IPR009316">
    <property type="entry name" value="COG2"/>
</dbReference>
<comment type="similarity">
    <text evidence="2">Belongs to the COG2 family.</text>
</comment>
<comment type="caution">
    <text evidence="13">The sequence shown here is derived from an EMBL/GenBank/DDBJ whole genome shotgun (WGS) entry which is preliminary data.</text>
</comment>
<evidence type="ECO:0000256" key="2">
    <source>
        <dbReference type="ARBA" id="ARBA00007603"/>
    </source>
</evidence>
<keyword evidence="10" id="KW-1133">Transmembrane helix</keyword>
<dbReference type="InterPro" id="IPR035979">
    <property type="entry name" value="RBD_domain_sf"/>
</dbReference>
<feature type="region of interest" description="Disordered" evidence="9">
    <location>
        <begin position="769"/>
        <end position="788"/>
    </location>
</feature>
<keyword evidence="14" id="KW-1185">Reference proteome</keyword>
<evidence type="ECO:0000256" key="4">
    <source>
        <dbReference type="ARBA" id="ARBA00022448"/>
    </source>
</evidence>
<dbReference type="InterPro" id="IPR012337">
    <property type="entry name" value="RNaseH-like_sf"/>
</dbReference>
<name>A0A1Q9CV51_SYMMI</name>
<reference evidence="13 14" key="1">
    <citation type="submission" date="2016-02" db="EMBL/GenBank/DDBJ databases">
        <title>Genome analysis of coral dinoflagellate symbionts highlights evolutionary adaptations to a symbiotic lifestyle.</title>
        <authorList>
            <person name="Aranda M."/>
            <person name="Li Y."/>
            <person name="Liew Y.J."/>
            <person name="Baumgarten S."/>
            <person name="Simakov O."/>
            <person name="Wilson M."/>
            <person name="Piel J."/>
            <person name="Ashoor H."/>
            <person name="Bougouffa S."/>
            <person name="Bajic V.B."/>
            <person name="Ryu T."/>
            <person name="Ravasi T."/>
            <person name="Bayer T."/>
            <person name="Micklem G."/>
            <person name="Kim H."/>
            <person name="Bhak J."/>
            <person name="Lajeunesse T.C."/>
            <person name="Voolstra C.R."/>
        </authorList>
    </citation>
    <scope>NUCLEOTIDE SEQUENCE [LARGE SCALE GENOMIC DNA]</scope>
    <source>
        <strain evidence="13 14">CCMP2467</strain>
    </source>
</reference>
<dbReference type="GO" id="GO:0004523">
    <property type="term" value="F:RNA-DNA hybrid ribonuclease activity"/>
    <property type="evidence" value="ECO:0007669"/>
    <property type="project" value="InterPro"/>
</dbReference>
<feature type="compositionally biased region" description="Basic and acidic residues" evidence="9">
    <location>
        <begin position="2841"/>
        <end position="2851"/>
    </location>
</feature>
<keyword evidence="7 10" id="KW-0472">Membrane</keyword>
<evidence type="ECO:0000259" key="12">
    <source>
        <dbReference type="PROSITE" id="PS50879"/>
    </source>
</evidence>
<dbReference type="CDD" id="cd12277">
    <property type="entry name" value="RRM3_MEI2_EAR1_like"/>
    <property type="match status" value="1"/>
</dbReference>
<dbReference type="InterPro" id="IPR000477">
    <property type="entry name" value="RT_dom"/>
</dbReference>
<feature type="region of interest" description="Disordered" evidence="9">
    <location>
        <begin position="2989"/>
        <end position="3099"/>
    </location>
</feature>
<dbReference type="GO" id="GO:0006891">
    <property type="term" value="P:intra-Golgi vesicle-mediated transport"/>
    <property type="evidence" value="ECO:0007669"/>
    <property type="project" value="TreeGrafter"/>
</dbReference>
<feature type="compositionally biased region" description="Basic and acidic residues" evidence="9">
    <location>
        <begin position="3083"/>
        <end position="3098"/>
    </location>
</feature>
<dbReference type="GO" id="GO:0015031">
    <property type="term" value="P:protein transport"/>
    <property type="evidence" value="ECO:0007669"/>
    <property type="project" value="UniProtKB-KW"/>
</dbReference>
<feature type="compositionally biased region" description="Basic and acidic residues" evidence="9">
    <location>
        <begin position="3014"/>
        <end position="3024"/>
    </location>
</feature>
<dbReference type="PROSITE" id="PS50879">
    <property type="entry name" value="RNASE_H_1"/>
    <property type="match status" value="1"/>
</dbReference>
<evidence type="ECO:0000313" key="14">
    <source>
        <dbReference type="Proteomes" id="UP000186817"/>
    </source>
</evidence>
<dbReference type="Pfam" id="PF00075">
    <property type="entry name" value="RNase_H"/>
    <property type="match status" value="1"/>
</dbReference>
<organism evidence="13 14">
    <name type="scientific">Symbiodinium microadriaticum</name>
    <name type="common">Dinoflagellate</name>
    <name type="synonym">Zooxanthella microadriatica</name>
    <dbReference type="NCBI Taxonomy" id="2951"/>
    <lineage>
        <taxon>Eukaryota</taxon>
        <taxon>Sar</taxon>
        <taxon>Alveolata</taxon>
        <taxon>Dinophyceae</taxon>
        <taxon>Suessiales</taxon>
        <taxon>Symbiodiniaceae</taxon>
        <taxon>Symbiodinium</taxon>
    </lineage>
</organism>
<dbReference type="Gene3D" id="3.30.420.10">
    <property type="entry name" value="Ribonuclease H-like superfamily/Ribonuclease H"/>
    <property type="match status" value="1"/>
</dbReference>
<dbReference type="InterPro" id="IPR002156">
    <property type="entry name" value="RNaseH_domain"/>
</dbReference>
<feature type="domain" description="Reverse transcriptase" evidence="11">
    <location>
        <begin position="1840"/>
        <end position="2099"/>
    </location>
</feature>
<dbReference type="EMBL" id="LSRX01000899">
    <property type="protein sequence ID" value="OLP86798.1"/>
    <property type="molecule type" value="Genomic_DNA"/>
</dbReference>
<evidence type="ECO:0000256" key="6">
    <source>
        <dbReference type="ARBA" id="ARBA00023034"/>
    </source>
</evidence>
<evidence type="ECO:0000256" key="9">
    <source>
        <dbReference type="SAM" id="MobiDB-lite"/>
    </source>
</evidence>
<keyword evidence="6" id="KW-0333">Golgi apparatus</keyword>
<protein>
    <recommendedName>
        <fullName evidence="3">Conserved oligomeric Golgi complex subunit 2</fullName>
    </recommendedName>
    <alternativeName>
        <fullName evidence="8">Component of oligomeric Golgi complex 2</fullName>
    </alternativeName>
</protein>
<dbReference type="OrthoDB" id="412031at2759"/>
<evidence type="ECO:0000259" key="11">
    <source>
        <dbReference type="PROSITE" id="PS50878"/>
    </source>
</evidence>
<dbReference type="PROSITE" id="PS50878">
    <property type="entry name" value="RT_POL"/>
    <property type="match status" value="1"/>
</dbReference>
<dbReference type="InterPro" id="IPR007201">
    <property type="entry name" value="Mei2-like_Rrm_C"/>
</dbReference>
<dbReference type="SUPFAM" id="SSF54001">
    <property type="entry name" value="Cysteine proteinases"/>
    <property type="match status" value="1"/>
</dbReference>
<dbReference type="InterPro" id="IPR038765">
    <property type="entry name" value="Papain-like_cys_pep_sf"/>
</dbReference>
<evidence type="ECO:0000256" key="7">
    <source>
        <dbReference type="ARBA" id="ARBA00023136"/>
    </source>
</evidence>
<dbReference type="GO" id="GO:0003676">
    <property type="term" value="F:nucleic acid binding"/>
    <property type="evidence" value="ECO:0007669"/>
    <property type="project" value="InterPro"/>
</dbReference>
<keyword evidence="4" id="KW-0813">Transport</keyword>
<dbReference type="GO" id="GO:0017119">
    <property type="term" value="C:Golgi transport complex"/>
    <property type="evidence" value="ECO:0007669"/>
    <property type="project" value="TreeGrafter"/>
</dbReference>
<dbReference type="Proteomes" id="UP000186817">
    <property type="component" value="Unassembled WGS sequence"/>
</dbReference>
<evidence type="ECO:0000256" key="1">
    <source>
        <dbReference type="ARBA" id="ARBA00004395"/>
    </source>
</evidence>
<feature type="transmembrane region" description="Helical" evidence="10">
    <location>
        <begin position="12"/>
        <end position="34"/>
    </location>
</feature>
<dbReference type="InterPro" id="IPR036691">
    <property type="entry name" value="Endo/exonu/phosph_ase_sf"/>
</dbReference>
<dbReference type="InterPro" id="IPR012677">
    <property type="entry name" value="Nucleotide-bd_a/b_plait_sf"/>
</dbReference>
<keyword evidence="5" id="KW-0653">Protein transport</keyword>
<keyword evidence="10" id="KW-0812">Transmembrane</keyword>
<dbReference type="Pfam" id="PF06148">
    <property type="entry name" value="COG2_N"/>
    <property type="match status" value="1"/>
</dbReference>
<dbReference type="InterPro" id="IPR024602">
    <property type="entry name" value="COG_su2_N"/>
</dbReference>
<dbReference type="SUPFAM" id="SSF53098">
    <property type="entry name" value="Ribonuclease H-like"/>
    <property type="match status" value="1"/>
</dbReference>
<dbReference type="PANTHER" id="PTHR12961:SF0">
    <property type="entry name" value="CONSERVED OLIGOMERIC GOLGI COMPLEX SUBUNIT 2"/>
    <property type="match status" value="1"/>
</dbReference>
<dbReference type="GO" id="GO:0000139">
    <property type="term" value="C:Golgi membrane"/>
    <property type="evidence" value="ECO:0007669"/>
    <property type="project" value="UniProtKB-SubCell"/>
</dbReference>
<dbReference type="SUPFAM" id="SSF54928">
    <property type="entry name" value="RNA-binding domain, RBD"/>
    <property type="match status" value="1"/>
</dbReference>
<dbReference type="GO" id="GO:0007030">
    <property type="term" value="P:Golgi organization"/>
    <property type="evidence" value="ECO:0007669"/>
    <property type="project" value="InterPro"/>
</dbReference>
<feature type="region of interest" description="Disordered" evidence="9">
    <location>
        <begin position="1194"/>
        <end position="1228"/>
    </location>
</feature>
<evidence type="ECO:0000256" key="8">
    <source>
        <dbReference type="ARBA" id="ARBA00031344"/>
    </source>
</evidence>
<evidence type="ECO:0000256" key="10">
    <source>
        <dbReference type="SAM" id="Phobius"/>
    </source>
</evidence>
<dbReference type="PANTHER" id="PTHR12961">
    <property type="entry name" value="CONSERVED OLIGOMERIC GOLGI COMPLEX COMPONENT 2"/>
    <property type="match status" value="1"/>
</dbReference>
<comment type="subcellular location">
    <subcellularLocation>
        <location evidence="1">Golgi apparatus membrane</location>
        <topology evidence="1">Peripheral membrane protein</topology>
    </subcellularLocation>
</comment>
<evidence type="ECO:0000256" key="3">
    <source>
        <dbReference type="ARBA" id="ARBA00020977"/>
    </source>
</evidence>
<sequence length="3242" mass="359250">MDEVVVAPRDLGFVFFPWALLLGGFCFFFVLGSWQRVLARLGRPVFYFLDKFCVHQTDLELKHAGVASFGAFVALSDRMLLLWSPAYFTRLWCMLEVSAMVKTCEHHAELPIEFVPLQLLRPVSYAEFENPNFDAKELVQRYRKRIPLPHLQKSLRAHHATTRQELIELINEKYADFVSLSSRMQGVERALRPLRSPLEESCELTKGLQTKLGGLLQKAEVDMSVRVIARDAHASTLLTLWHNEECRCIGSLATGDFLTLYGVQYSGLVGTMHHLTMLTGTVAIPSDIADRRTRLQLHQVQHIIPELPVWPETEEMELLLDEAELAAFDDPSLGSTDRILALTAQAIWVLAHLRAWAARQHDGPVIDPCLEISQYQTRILQQRQDSWITVPMTLGGDLSLCGPDGPCPWKISGPTRVGEVLDVERAFLGPGTKAQILEDSRVLPTFAMLHPLPAGPCYILQVRAKKARCLSPTPDEPTVAVKRRLFHDDPDHCHATSCGASELLSESPGQSDWRICTDTALWCCLRQAARDIPDFPVVVLPPTIAATLLDYPDISPRPGTCDHSAEALPEGHRILVPFAASGHWTLLAIRVVAQAAQVIVFDGVPGRNTIAARQLVTTLTRLGGCTVQSFLETTVWPQTSPGSCGVLALAHALYWLSEDADRDHLRRAESLLAELPPLPYSLAGLGGLSAEQEKELKGILISKGVPGEDVDSRLQAAVAKLGSGPLAQTLSQKNVWQALKALGSRPGTLFKWVLPAELQAHIEQRAQTRYGTEVARPKAKKQKGSRSMLSAPLHIDPTSLQLVPGSFVAKSGSPLGQLSFAEVQAGVTGICFCTTAQVAPFLAQAKNLSVDALALITTAVLDIDSQESLRVSHLRFPAVYSPTQEAILVTGSMVQLGDDEVELASATSVEVDNLPTTVVRLSLFKDECKIPWDRLAEAPVRALLQHVPEFQVCRKQTCDRACLCFHAAVDEEVEHLFLDVWARQWCRVSGGKVKAEAAELFQVFIRVPASALPHMFCTSQPGLYVEPRASDGSGPHGSWAVVWLPGASAAQAQHALKTTEKALSLARIGHKYGLRTKEADEQTVFEALRPQHQFLKVRVTAHYRLHPLPHGFQRHALVQQLMQWNWNGKPLQPDKGDALGSAWLIGASSEPPLQALPLGPGFVLATKVKDVGAPKSNPTTICASNRTRKALLLDDDHDEAPDPWAEGRDPWSAARQPPPAVSSSSTEAVTKIAQVEAGLRHDLQELVQRKFDEREAAGPPPGLSDQDKRLHALETTVSEMKHQNLNPGSKEQKTELGSLHETGRVMIAQHYNAASTLTVATVYGYPRGPTWPDAQSRTDLMLGALTREVVLGARGFRVICGDFNHDAASLQQCQLWQAHGWVEVQDFAQHRWGIPPKPTCKNATRRDYLWLSPEAVAFLSQVRVTDVFQEHATVIAGFSLPGDSVPETIWPVPAELCWSEVDIDAWHRLGDHRPAPCSDPDKWFAHFSKAVEHSLDGFLPGFPNKGLPSNCFGRGARLHPQQGLQQARPPRASRQGEVSMLHDGLGAEVQRWFKQLRRLQSLVHALRAASRTPFALDYQLGLWRSILGARGFRHGFATWWLTRPVQLAGCPPCLPRRLPDASTAQALYFDFRSNYRSLEAWHIRRRATVLDAKYDKSLAQVYKELRDPAPEQVDSLQITREYAILATAPSGFQVHVEKPLDLRGTSTWTVDGVSVEISSCDSDVCTFVKPLDFTGQELEQVQVFSSTADIFSEFTSLWAPRWQQHAHTSATDWQRFLDFATAFLPRHDFEIPDISLSMWDRALRRFKPRCARGPDGWARDDLLHLPKERTIELLGMLRSIELDRRPWPKQLLLGFVCMLNKHNGREDANGFRPICLYSVIYRTWSGIRARQVLAALRRVIPDGLLGFIPGKEAMELWYSVQLEIELCCQTGGTLLGLSTDISKCFNNLPRLPLLAMAAHVGLPWRLLGPWSDFLQRTVRRFLVRGQVSPPIASTSGFPEGCPLSPVAMVLANWSYHVYMQAFCPQVRSLSYVDNFACTTCAPARLAQAYSSVQCFMDMLSLPLDFEKTFIWATEARARKAIACFGPPVREAARELGGIMSFGPRIRNAALKARCLNLGPIWQSLRRSRAPACLKLLALPAKVWPRALHGIAAVPLAEAQLSHLRAAATSALKIRPGGSSSMLRLSIADPPTADPGFYQLWTCVRDLRRMARRLPNFMHHWRLYHATLSGQRLHGPFTKLLEVLSQIGWSVHVPPTVLDHEGLAHNLVRTPLALLRRLLLHGWLQFVARAHVHRAAMSDLKGLDPALLAADITRMTALDVARYASVRSGAFLFGHQHAHFDARQDGLCKHCGVPDTVEHKIRLCGQHQSVRQEHQWVCDQWDSLPTSLTHHLLPSANPHLPKLRVMLHEIADTTGVFFFSGSGDCWQHLFSDGSCLEFAHPDLALAGWGLIHADGGQAIACGNLPGILQTAPRAELTALTAAIRWALATRLPVILWTDALNVANGVAALQNGGSLEAAADSDLWDNIASLLEQLDATRFLVRHTPSHLDPSLTEDAFEDWLAKNNNHADILAGQANRNRPQLLVEAHGLAVEYHNSVLQALRALRSIFFGIADRKTDDRIHFAVDEEQADDTVAPPSGSVPKLVNLEDALPLNWRNIVGEAALGMPHSFVIELCDFLHKSDLEATVAYKCSWLELVFVLHVSGVNPYPSCDTSGKWVETKSLSFPPPAPTETHERLGRIQARKEALHSYVENARLLGKVKASSDTKWGDSEAFFREHMAQEGVARELRRIRINLQGTIAAEGSDGSPECSTLLEEAMAFQEAFSRRLEDKQLCRIDSSRDVDSTMVGDRSDQETVDGTISPSVPSPRIEATVADEEQETEELQCVVVRGTFLEVLDDGQCMMQRYRKMRKEGKDKKGDMAAEIKGLVGGGTSAREIKMSLEEEKAGAERYQRIVEMAVPKGKEVSIKDTPILTDPGVAAQSAGAAAAASAEPATGGSILTSGAEIGSEQAPAPDPKPDAAEKEMAAPKGILKQSGSAKTDFASKAGTQDPEVYEPGRYSEEQESTRGYAGDTEEAPQMQPMPVEEERLQKKVARPRESAEASCKTTVMLRNLPNNYTRDMLLELLDERGMEGRYDFVYLPCDFYRDANLGYAFVNLVDRQAVDLVWKIFDGFSEWRLPTSKVCQVRWSGPHQGFKAHVERYRNSPVMHRAVPDIYKPVIFKDGMRKPFPRPTKRIKAPISGMW</sequence>
<evidence type="ECO:0000256" key="5">
    <source>
        <dbReference type="ARBA" id="ARBA00022927"/>
    </source>
</evidence>
<gene>
    <name evidence="13" type="primary">ML5</name>
    <name evidence="13" type="ORF">AK812_SmicGene32065</name>
</gene>
<feature type="region of interest" description="Disordered" evidence="9">
    <location>
        <begin position="2841"/>
        <end position="2864"/>
    </location>
</feature>
<evidence type="ECO:0000313" key="13">
    <source>
        <dbReference type="EMBL" id="OLP86798.1"/>
    </source>
</evidence>
<dbReference type="InterPro" id="IPR036397">
    <property type="entry name" value="RNaseH_sf"/>
</dbReference>
<dbReference type="Pfam" id="PF00078">
    <property type="entry name" value="RVT_1"/>
    <property type="match status" value="1"/>
</dbReference>
<feature type="domain" description="RNase H type-1" evidence="12">
    <location>
        <begin position="2422"/>
        <end position="2576"/>
    </location>
</feature>
<proteinExistence type="inferred from homology"/>